<dbReference type="InterPro" id="IPR018391">
    <property type="entry name" value="PQQ_b-propeller_rpt"/>
</dbReference>
<dbReference type="Gene3D" id="2.130.10.10">
    <property type="entry name" value="YVTN repeat-like/Quinoprotein amine dehydrogenase"/>
    <property type="match status" value="1"/>
</dbReference>
<dbReference type="RefSeq" id="WP_198061916.1">
    <property type="nucleotide sequence ID" value="NZ_CP065856.1"/>
</dbReference>
<organism evidence="3 4">
    <name type="scientific">Halosimplex litoreum</name>
    <dbReference type="NCBI Taxonomy" id="1198301"/>
    <lineage>
        <taxon>Archaea</taxon>
        <taxon>Methanobacteriati</taxon>
        <taxon>Methanobacteriota</taxon>
        <taxon>Stenosarchaea group</taxon>
        <taxon>Halobacteria</taxon>
        <taxon>Halobacteriales</taxon>
        <taxon>Haloarculaceae</taxon>
        <taxon>Halosimplex</taxon>
    </lineage>
</organism>
<dbReference type="SMART" id="SM00564">
    <property type="entry name" value="PQQ"/>
    <property type="match status" value="5"/>
</dbReference>
<keyword evidence="4" id="KW-1185">Reference proteome</keyword>
<dbReference type="KEGG" id="hlt:I7X12_00370"/>
<accession>A0A7T3FYL5</accession>
<dbReference type="GeneID" id="60586901"/>
<dbReference type="Pfam" id="PF13360">
    <property type="entry name" value="PQQ_2"/>
    <property type="match status" value="1"/>
</dbReference>
<evidence type="ECO:0000256" key="1">
    <source>
        <dbReference type="SAM" id="MobiDB-lite"/>
    </source>
</evidence>
<sequence>MDTSLRRRSLLRALGVAGGAALAGCPAGIGQSAAFEPGETDWPSARFGPRNAAVHPSAPGPGGDLSVAWTAGYREESDASARVGATSSPVVLDGTVFAAADVNDDSGWETVVSAFDLATGERQWERSLPVSDADGEGETSPARTLGSDGERLVVGTFSDGPGFAALSPADGETEWEASLETPYESPVTAEGGSLVVGDRLLATYDADDGSRESRYAPGEDPLWRNRYPPTVTGDTIFATAHDEIHAVDRESGERRWRLSNDFYTVLYQERGAPFNSPVVVDGVAYAVCGRVANRDTGGMVAVDIEDGSELWTAIPEGDDPANYEGEDDEFEQAAFYGMALVLDDTVYVQGMGRGEWGFFAVDTGDGSVERMDTDGGLVAADGFLYGATVEDGQLTASAVDPAADERVGSATVAQWENPRVGPQAVAGEYYVVATDEGLAAFGRN</sequence>
<dbReference type="AlphaFoldDB" id="A0A7T3FYL5"/>
<dbReference type="InterPro" id="IPR002372">
    <property type="entry name" value="PQQ_rpt_dom"/>
</dbReference>
<dbReference type="InterPro" id="IPR011047">
    <property type="entry name" value="Quinoprotein_ADH-like_sf"/>
</dbReference>
<name>A0A7T3FYL5_9EURY</name>
<feature type="region of interest" description="Disordered" evidence="1">
    <location>
        <begin position="126"/>
        <end position="146"/>
    </location>
</feature>
<dbReference type="Gene3D" id="2.40.128.630">
    <property type="match status" value="1"/>
</dbReference>
<dbReference type="InterPro" id="IPR015943">
    <property type="entry name" value="WD40/YVTN_repeat-like_dom_sf"/>
</dbReference>
<feature type="region of interest" description="Disordered" evidence="1">
    <location>
        <begin position="34"/>
        <end position="62"/>
    </location>
</feature>
<dbReference type="InterPro" id="IPR006311">
    <property type="entry name" value="TAT_signal"/>
</dbReference>
<dbReference type="OrthoDB" id="136681at2157"/>
<dbReference type="PROSITE" id="PS51318">
    <property type="entry name" value="TAT"/>
    <property type="match status" value="1"/>
</dbReference>
<protein>
    <submittedName>
        <fullName evidence="3">PQQ-like beta-propeller repeat protein</fullName>
    </submittedName>
</protein>
<evidence type="ECO:0000313" key="4">
    <source>
        <dbReference type="Proteomes" id="UP000595001"/>
    </source>
</evidence>
<dbReference type="PANTHER" id="PTHR34512">
    <property type="entry name" value="CELL SURFACE PROTEIN"/>
    <property type="match status" value="1"/>
</dbReference>
<proteinExistence type="predicted"/>
<dbReference type="PANTHER" id="PTHR34512:SF30">
    <property type="entry name" value="OUTER MEMBRANE PROTEIN ASSEMBLY FACTOR BAMB"/>
    <property type="match status" value="1"/>
</dbReference>
<reference evidence="3 4" key="1">
    <citation type="submission" date="2020-12" db="EMBL/GenBank/DDBJ databases">
        <title>Halosimplex halophilum sp. nov. and Halosimplex salinum sp. nov., two new members of the genus Halosimplex.</title>
        <authorList>
            <person name="Cui H.L."/>
        </authorList>
    </citation>
    <scope>NUCLEOTIDE SEQUENCE [LARGE SCALE GENOMIC DNA]</scope>
    <source>
        <strain evidence="3 4">YGH94</strain>
    </source>
</reference>
<gene>
    <name evidence="3" type="ORF">I7X12_00370</name>
</gene>
<dbReference type="SUPFAM" id="SSF50998">
    <property type="entry name" value="Quinoprotein alcohol dehydrogenase-like"/>
    <property type="match status" value="2"/>
</dbReference>
<dbReference type="PROSITE" id="PS51257">
    <property type="entry name" value="PROKAR_LIPOPROTEIN"/>
    <property type="match status" value="1"/>
</dbReference>
<evidence type="ECO:0000259" key="2">
    <source>
        <dbReference type="Pfam" id="PF13360"/>
    </source>
</evidence>
<dbReference type="EMBL" id="CP065856">
    <property type="protein sequence ID" value="QPV63123.1"/>
    <property type="molecule type" value="Genomic_DNA"/>
</dbReference>
<dbReference type="Proteomes" id="UP000595001">
    <property type="component" value="Chromosome"/>
</dbReference>
<evidence type="ECO:0000313" key="3">
    <source>
        <dbReference type="EMBL" id="QPV63123.1"/>
    </source>
</evidence>
<feature type="domain" description="Pyrrolo-quinoline quinone repeat" evidence="2">
    <location>
        <begin position="110"/>
        <end position="368"/>
    </location>
</feature>